<dbReference type="PANTHER" id="PTHR11566:SF67">
    <property type="entry name" value="DYNAMIN-LIKE 120 KDA PROTEIN, MITOCHONDRIAL"/>
    <property type="match status" value="1"/>
</dbReference>
<keyword evidence="10" id="KW-1133">Transmembrane helix</keyword>
<dbReference type="GO" id="GO:0006915">
    <property type="term" value="P:apoptotic process"/>
    <property type="evidence" value="ECO:0007669"/>
    <property type="project" value="UniProtKB-KW"/>
</dbReference>
<keyword evidence="6" id="KW-0547">Nucleotide-binding</keyword>
<dbReference type="SMART" id="SM00053">
    <property type="entry name" value="DYNc"/>
    <property type="match status" value="1"/>
</dbReference>
<evidence type="ECO:0000256" key="17">
    <source>
        <dbReference type="ARBA" id="ARBA00044791"/>
    </source>
</evidence>
<keyword evidence="12" id="KW-0446">Lipid-binding</keyword>
<evidence type="ECO:0000256" key="15">
    <source>
        <dbReference type="ARBA" id="ARBA00023136"/>
    </source>
</evidence>
<dbReference type="GO" id="GO:0006897">
    <property type="term" value="P:endocytosis"/>
    <property type="evidence" value="ECO:0007669"/>
    <property type="project" value="TreeGrafter"/>
</dbReference>
<evidence type="ECO:0000256" key="2">
    <source>
        <dbReference type="ARBA" id="ARBA00004569"/>
    </source>
</evidence>
<accession>A0A8N1S620</accession>
<evidence type="ECO:0000313" key="22">
    <source>
        <dbReference type="RefSeq" id="XP_025073552.1"/>
    </source>
</evidence>
<keyword evidence="15" id="KW-0472">Membrane</keyword>
<evidence type="ECO:0000256" key="9">
    <source>
        <dbReference type="ARBA" id="ARBA00022946"/>
    </source>
</evidence>
<evidence type="ECO:0000256" key="6">
    <source>
        <dbReference type="ARBA" id="ARBA00022741"/>
    </source>
</evidence>
<dbReference type="PRINTS" id="PR00195">
    <property type="entry name" value="DYNAMIN"/>
</dbReference>
<dbReference type="GO" id="GO:0005874">
    <property type="term" value="C:microtubule"/>
    <property type="evidence" value="ECO:0007669"/>
    <property type="project" value="TreeGrafter"/>
</dbReference>
<dbReference type="InterPro" id="IPR045063">
    <property type="entry name" value="Dynamin_N"/>
</dbReference>
<dbReference type="InterPro" id="IPR045817">
    <property type="entry name" value="OPA1_C"/>
</dbReference>
<dbReference type="RefSeq" id="XP_025073552.1">
    <property type="nucleotide sequence ID" value="XM_025217767.1"/>
</dbReference>
<evidence type="ECO:0000313" key="21">
    <source>
        <dbReference type="Proteomes" id="UP000504615"/>
    </source>
</evidence>
<protein>
    <recommendedName>
        <fullName evidence="17">Dynamin-like GTPase OPA1, mitochondrial</fullName>
        <ecNumber evidence="3">3.6.5.5</ecNumber>
    </recommendedName>
</protein>
<evidence type="ECO:0000256" key="18">
    <source>
        <dbReference type="ARBA" id="ARBA00048040"/>
    </source>
</evidence>
<evidence type="ECO:0000256" key="14">
    <source>
        <dbReference type="ARBA" id="ARBA00023134"/>
    </source>
</evidence>
<keyword evidence="14" id="KW-0342">GTP-binding</keyword>
<keyword evidence="5" id="KW-0053">Apoptosis</keyword>
<evidence type="ECO:0000256" key="11">
    <source>
        <dbReference type="ARBA" id="ARBA00023054"/>
    </source>
</evidence>
<dbReference type="GO" id="GO:0048312">
    <property type="term" value="P:intracellular distribution of mitochondria"/>
    <property type="evidence" value="ECO:0007669"/>
    <property type="project" value="TreeGrafter"/>
</dbReference>
<dbReference type="Pfam" id="PF00350">
    <property type="entry name" value="Dynamin_N"/>
    <property type="match status" value="1"/>
</dbReference>
<keyword evidence="7" id="KW-0999">Mitochondrion inner membrane</keyword>
<dbReference type="OrthoDB" id="415706at2759"/>
<dbReference type="PROSITE" id="PS51718">
    <property type="entry name" value="G_DYNAMIN_2"/>
    <property type="match status" value="1"/>
</dbReference>
<dbReference type="FunFam" id="3.40.50.300:FF:000171">
    <property type="entry name" value="Dynamin-like 120 kDa protein, mitochondrial"/>
    <property type="match status" value="1"/>
</dbReference>
<dbReference type="Proteomes" id="UP000504615">
    <property type="component" value="Unplaced"/>
</dbReference>
<keyword evidence="11 19" id="KW-0175">Coiled coil</keyword>
<dbReference type="GeneID" id="105425090"/>
<dbReference type="GO" id="GO:0005525">
    <property type="term" value="F:GTP binding"/>
    <property type="evidence" value="ECO:0007669"/>
    <property type="project" value="UniProtKB-KW"/>
</dbReference>
<dbReference type="InterPro" id="IPR027417">
    <property type="entry name" value="P-loop_NTPase"/>
</dbReference>
<dbReference type="GO" id="GO:0000266">
    <property type="term" value="P:mitochondrial fission"/>
    <property type="evidence" value="ECO:0007669"/>
    <property type="project" value="TreeGrafter"/>
</dbReference>
<evidence type="ECO:0000256" key="10">
    <source>
        <dbReference type="ARBA" id="ARBA00022989"/>
    </source>
</evidence>
<dbReference type="InterPro" id="IPR022812">
    <property type="entry name" value="Dynamin"/>
</dbReference>
<evidence type="ECO:0000256" key="1">
    <source>
        <dbReference type="ARBA" id="ARBA00004434"/>
    </source>
</evidence>
<name>A0A8N1S620_9HYME</name>
<evidence type="ECO:0000256" key="16">
    <source>
        <dbReference type="ARBA" id="ARBA00023157"/>
    </source>
</evidence>
<dbReference type="GO" id="GO:0008017">
    <property type="term" value="F:microtubule binding"/>
    <property type="evidence" value="ECO:0007669"/>
    <property type="project" value="TreeGrafter"/>
</dbReference>
<sequence>MEQIICGRFGHSILLISRHPVTIVSTRKLMSGKFNRNCRPLLASPQLRYFANPHRGYVMIVTRILRGALKIRYLLLGGAVGGGVTLQKKYEQWKEGLPDMKWIETLMPNEKQWQDFRESLLTLKTNVADKIEIGAFDTISMVAKQTYSDTKEQLSKNVVAFARPLASDNIEEERKKAQSSQQRMNAMQDELMQMQLKYQREIERLERENKELRKQILLRGSQKFNNKKIKKSLIDMYSDVLDELSDYDSAYSTADHLPRVVVVGDQSSGKTSVLEMIAQARIFPRGGGEMMTRAPVKVTLSEGPYHIAQFKDSSREFDLTKESELAELRREVELRMKNSVKNGKTVSPDVISMTVKGPGLQRMVLVDLPGIISTVTVDMAEDTREAIKQMSQQYMSNPNAIILCIQDGSVDAERSNVTDLVAQMDPSGKRTIFVLTKVDMAEENLTNPERLRKILSGKLFPMKALGYFAVVTGRGRQDDSIQTIKDYEEKFFRNSKLFKDGLAMSGQVTTKNLSLAVAECFWKMVRETVEQQADAFKATRFNLETEWKNNFPRLRELDRDELFEKARGEILDEIVNLSQVSPRQWEEVLMARNWDKVSMHVFENIYLPAAQSGNPNTFNTTVDIKLRHWAEQQLPARSVESGWECLQQEFQNFMTRARLSPDHDDIFDNLKNAVVSEAMRRHSWEEKASEMLRVIQLNILEDRSVNDKREWDQAVRFLETSVKEKLQNTEQILRDMLGPNRKERWLYWHCQTEEQQKRTAVKNELDKILYADKTLTLQKHTPTLTHDELTAVRKNLQRNGLEVDNEFIRETWHPVYRRFFLQQSLARAYDCRKGYYLYHTGHESEMECNDVVLFWRIQQMLKGTANALRQQIMNREARRLEKEIKEVLEDYSQDNEIKQKLLTGRRVVLAEELKRVRQIQEKLEEFIQALNKEK</sequence>
<evidence type="ECO:0000256" key="12">
    <source>
        <dbReference type="ARBA" id="ARBA00023121"/>
    </source>
</evidence>
<keyword evidence="13" id="KW-0496">Mitochondrion</keyword>
<feature type="coiled-coil region" evidence="19">
    <location>
        <begin position="870"/>
        <end position="933"/>
    </location>
</feature>
<dbReference type="GO" id="GO:0005758">
    <property type="term" value="C:mitochondrial intermembrane space"/>
    <property type="evidence" value="ECO:0007669"/>
    <property type="project" value="UniProtKB-SubCell"/>
</dbReference>
<comment type="subcellular location">
    <subcellularLocation>
        <location evidence="1">Mitochondrion inner membrane</location>
        <topology evidence="1">Single-pass membrane protein</topology>
    </subcellularLocation>
    <subcellularLocation>
        <location evidence="2">Mitochondrion intermembrane space</location>
    </subcellularLocation>
</comment>
<dbReference type="PANTHER" id="PTHR11566">
    <property type="entry name" value="DYNAMIN"/>
    <property type="match status" value="1"/>
</dbReference>
<evidence type="ECO:0000256" key="7">
    <source>
        <dbReference type="ARBA" id="ARBA00022792"/>
    </source>
</evidence>
<reference evidence="22" key="1">
    <citation type="submission" date="2025-08" db="UniProtKB">
        <authorList>
            <consortium name="RefSeq"/>
        </authorList>
    </citation>
    <scope>IDENTIFICATION</scope>
</reference>
<keyword evidence="8" id="KW-0378">Hydrolase</keyword>
<dbReference type="GO" id="GO:0005743">
    <property type="term" value="C:mitochondrial inner membrane"/>
    <property type="evidence" value="ECO:0007669"/>
    <property type="project" value="UniProtKB-SubCell"/>
</dbReference>
<dbReference type="GO" id="GO:0003924">
    <property type="term" value="F:GTPase activity"/>
    <property type="evidence" value="ECO:0007669"/>
    <property type="project" value="InterPro"/>
</dbReference>
<evidence type="ECO:0000256" key="5">
    <source>
        <dbReference type="ARBA" id="ARBA00022703"/>
    </source>
</evidence>
<dbReference type="GO" id="GO:0016559">
    <property type="term" value="P:peroxisome fission"/>
    <property type="evidence" value="ECO:0007669"/>
    <property type="project" value="TreeGrafter"/>
</dbReference>
<dbReference type="InterPro" id="IPR030381">
    <property type="entry name" value="G_DYNAMIN_dom"/>
</dbReference>
<keyword evidence="4" id="KW-0812">Transmembrane</keyword>
<gene>
    <name evidence="22" type="primary">LOC105425090</name>
</gene>
<evidence type="ECO:0000256" key="4">
    <source>
        <dbReference type="ARBA" id="ARBA00022692"/>
    </source>
</evidence>
<keyword evidence="9" id="KW-0809">Transit peptide</keyword>
<keyword evidence="16" id="KW-1015">Disulfide bond</keyword>
<dbReference type="SUPFAM" id="SSF52540">
    <property type="entry name" value="P-loop containing nucleoside triphosphate hydrolases"/>
    <property type="match status" value="1"/>
</dbReference>
<dbReference type="AlphaFoldDB" id="A0A8N1S620"/>
<dbReference type="CDD" id="cd08771">
    <property type="entry name" value="DLP_1"/>
    <property type="match status" value="1"/>
</dbReference>
<feature type="coiled-coil region" evidence="19">
    <location>
        <begin position="170"/>
        <end position="222"/>
    </location>
</feature>
<dbReference type="CTD" id="4976"/>
<feature type="domain" description="Dynamin-type G" evidence="20">
    <location>
        <begin position="254"/>
        <end position="530"/>
    </location>
</feature>
<proteinExistence type="predicted"/>
<evidence type="ECO:0000256" key="3">
    <source>
        <dbReference type="ARBA" id="ARBA00011980"/>
    </source>
</evidence>
<evidence type="ECO:0000256" key="8">
    <source>
        <dbReference type="ARBA" id="ARBA00022801"/>
    </source>
</evidence>
<dbReference type="Pfam" id="PF19434">
    <property type="entry name" value="OPA1_C"/>
    <property type="match status" value="1"/>
</dbReference>
<dbReference type="GO" id="GO:0008053">
    <property type="term" value="P:mitochondrial fusion"/>
    <property type="evidence" value="ECO:0007669"/>
    <property type="project" value="TreeGrafter"/>
</dbReference>
<dbReference type="GO" id="GO:0008289">
    <property type="term" value="F:lipid binding"/>
    <property type="evidence" value="ECO:0007669"/>
    <property type="project" value="UniProtKB-KW"/>
</dbReference>
<evidence type="ECO:0000256" key="19">
    <source>
        <dbReference type="SAM" id="Coils"/>
    </source>
</evidence>
<evidence type="ECO:0000259" key="20">
    <source>
        <dbReference type="PROSITE" id="PS51718"/>
    </source>
</evidence>
<evidence type="ECO:0000256" key="13">
    <source>
        <dbReference type="ARBA" id="ARBA00023128"/>
    </source>
</evidence>
<keyword evidence="21" id="KW-1185">Reference proteome</keyword>
<dbReference type="EC" id="3.6.5.5" evidence="3"/>
<organism evidence="21 22">
    <name type="scientific">Pogonomyrmex barbatus</name>
    <name type="common">red harvester ant</name>
    <dbReference type="NCBI Taxonomy" id="144034"/>
    <lineage>
        <taxon>Eukaryota</taxon>
        <taxon>Metazoa</taxon>
        <taxon>Ecdysozoa</taxon>
        <taxon>Arthropoda</taxon>
        <taxon>Hexapoda</taxon>
        <taxon>Insecta</taxon>
        <taxon>Pterygota</taxon>
        <taxon>Neoptera</taxon>
        <taxon>Endopterygota</taxon>
        <taxon>Hymenoptera</taxon>
        <taxon>Apocrita</taxon>
        <taxon>Aculeata</taxon>
        <taxon>Formicoidea</taxon>
        <taxon>Formicidae</taxon>
        <taxon>Myrmicinae</taxon>
        <taxon>Pogonomyrmex</taxon>
    </lineage>
</organism>
<dbReference type="InterPro" id="IPR001401">
    <property type="entry name" value="Dynamin_GTPase"/>
</dbReference>
<comment type="catalytic activity">
    <reaction evidence="18">
        <text>GTP + H2O = GDP + phosphate + H(+)</text>
        <dbReference type="Rhea" id="RHEA:19669"/>
        <dbReference type="ChEBI" id="CHEBI:15377"/>
        <dbReference type="ChEBI" id="CHEBI:15378"/>
        <dbReference type="ChEBI" id="CHEBI:37565"/>
        <dbReference type="ChEBI" id="CHEBI:43474"/>
        <dbReference type="ChEBI" id="CHEBI:58189"/>
        <dbReference type="EC" id="3.6.5.5"/>
    </reaction>
</comment>
<dbReference type="Gene3D" id="3.40.50.300">
    <property type="entry name" value="P-loop containing nucleotide triphosphate hydrolases"/>
    <property type="match status" value="1"/>
</dbReference>